<organism evidence="4">
    <name type="scientific">hydrothermal vent metagenome</name>
    <dbReference type="NCBI Taxonomy" id="652676"/>
    <lineage>
        <taxon>unclassified sequences</taxon>
        <taxon>metagenomes</taxon>
        <taxon>ecological metagenomes</taxon>
    </lineage>
</organism>
<evidence type="ECO:0000313" key="4">
    <source>
        <dbReference type="EMBL" id="VAW51751.1"/>
    </source>
</evidence>
<comment type="similarity">
    <text evidence="1">Belongs to the SCO1/2 family.</text>
</comment>
<evidence type="ECO:0000256" key="2">
    <source>
        <dbReference type="ARBA" id="ARBA00023008"/>
    </source>
</evidence>
<protein>
    <submittedName>
        <fullName evidence="4">Cytochrome oxidase biogenesis protein Sco1/SenC/PrrC, thiol-disulfide reductase involved in Cu(I) insertion into CoxII Cu(A) center</fullName>
    </submittedName>
</protein>
<evidence type="ECO:0000256" key="1">
    <source>
        <dbReference type="ARBA" id="ARBA00010996"/>
    </source>
</evidence>
<dbReference type="PANTHER" id="PTHR12151:SF25">
    <property type="entry name" value="LINALOOL DEHYDRATASE_ISOMERASE DOMAIN-CONTAINING PROTEIN"/>
    <property type="match status" value="1"/>
</dbReference>
<dbReference type="PANTHER" id="PTHR12151">
    <property type="entry name" value="ELECTRON TRANSPORT PROTIN SCO1/SENC FAMILY MEMBER"/>
    <property type="match status" value="1"/>
</dbReference>
<proteinExistence type="inferred from homology"/>
<gene>
    <name evidence="4" type="ORF">MNBD_GAMMA06-1520</name>
</gene>
<dbReference type="InterPro" id="IPR003782">
    <property type="entry name" value="SCO1/SenC"/>
</dbReference>
<accession>A0A3B0W913</accession>
<dbReference type="CDD" id="cd02968">
    <property type="entry name" value="SCO"/>
    <property type="match status" value="1"/>
</dbReference>
<keyword evidence="2" id="KW-0186">Copper</keyword>
<dbReference type="PROSITE" id="PS51352">
    <property type="entry name" value="THIOREDOXIN_2"/>
    <property type="match status" value="1"/>
</dbReference>
<feature type="domain" description="Thioredoxin" evidence="3">
    <location>
        <begin position="51"/>
        <end position="218"/>
    </location>
</feature>
<dbReference type="Pfam" id="PF02630">
    <property type="entry name" value="SCO1-SenC"/>
    <property type="match status" value="1"/>
</dbReference>
<dbReference type="Gene3D" id="3.40.30.10">
    <property type="entry name" value="Glutaredoxin"/>
    <property type="match status" value="1"/>
</dbReference>
<dbReference type="InterPro" id="IPR036249">
    <property type="entry name" value="Thioredoxin-like_sf"/>
</dbReference>
<name>A0A3B0W913_9ZZZZ</name>
<dbReference type="InterPro" id="IPR013766">
    <property type="entry name" value="Thioredoxin_domain"/>
</dbReference>
<dbReference type="SUPFAM" id="SSF52833">
    <property type="entry name" value="Thioredoxin-like"/>
    <property type="match status" value="1"/>
</dbReference>
<dbReference type="EMBL" id="UOFD01000035">
    <property type="protein sequence ID" value="VAW51751.1"/>
    <property type="molecule type" value="Genomic_DNA"/>
</dbReference>
<dbReference type="AlphaFoldDB" id="A0A3B0W913"/>
<sequence>MSIKTKSVIAVAAMLALSVGYWASNIYNNTTATAADKKLAEARKNFSPIQGAIISPARKIGIPALIKDNGETLTLNDLTGNWHFLFFGYTNCPDICPVTMGVVAQAKKEAEAANQVFPEVFFISVDPDRDKIKALAEYVQYFDKDFVGVTGDKNLLKALTLQLSVVYMDTPADKATGDYAVDHSSALLLINPEGKLQAFFNPPHNPKTILKDFQTVLNIKN</sequence>
<reference evidence="4" key="1">
    <citation type="submission" date="2018-06" db="EMBL/GenBank/DDBJ databases">
        <authorList>
            <person name="Zhirakovskaya E."/>
        </authorList>
    </citation>
    <scope>NUCLEOTIDE SEQUENCE</scope>
</reference>
<evidence type="ECO:0000259" key="3">
    <source>
        <dbReference type="PROSITE" id="PS51352"/>
    </source>
</evidence>